<dbReference type="InterPro" id="IPR011059">
    <property type="entry name" value="Metal-dep_hydrolase_composite"/>
</dbReference>
<dbReference type="HOGENOM" id="CLU_009942_5_0_11"/>
<feature type="domain" description="Amidohydrolase 3" evidence="1">
    <location>
        <begin position="50"/>
        <end position="542"/>
    </location>
</feature>
<proteinExistence type="predicted"/>
<dbReference type="Gene3D" id="3.10.310.70">
    <property type="match status" value="1"/>
</dbReference>
<dbReference type="EMBL" id="CP001966">
    <property type="protein sequence ID" value="ADG78364.1"/>
    <property type="molecule type" value="Genomic_DNA"/>
</dbReference>
<dbReference type="Gene3D" id="3.20.20.140">
    <property type="entry name" value="Metal-dependent hydrolases"/>
    <property type="match status" value="1"/>
</dbReference>
<dbReference type="STRING" id="521096.Tpau_1746"/>
<dbReference type="GO" id="GO:0016810">
    <property type="term" value="F:hydrolase activity, acting on carbon-nitrogen (but not peptide) bonds"/>
    <property type="evidence" value="ECO:0007669"/>
    <property type="project" value="InterPro"/>
</dbReference>
<evidence type="ECO:0000313" key="3">
    <source>
        <dbReference type="Proteomes" id="UP000001213"/>
    </source>
</evidence>
<dbReference type="SUPFAM" id="SSF51338">
    <property type="entry name" value="Composite domain of metallo-dependent hydrolases"/>
    <property type="match status" value="1"/>
</dbReference>
<dbReference type="CDD" id="cd01300">
    <property type="entry name" value="YtcJ_like"/>
    <property type="match status" value="1"/>
</dbReference>
<reference evidence="3" key="1">
    <citation type="submission" date="2010-03" db="EMBL/GenBank/DDBJ databases">
        <title>The complete chromosome of Tsukamurella paurometabola DSM 20162.</title>
        <authorList>
            <consortium name="US DOE Joint Genome Institute (JGI-PGF)"/>
            <person name="Lucas S."/>
            <person name="Copeland A."/>
            <person name="Lapidus A."/>
            <person name="Glavina del Rio T."/>
            <person name="Dalin E."/>
            <person name="Tice H."/>
            <person name="Bruce D."/>
            <person name="Goodwin L."/>
            <person name="Pitluck S."/>
            <person name="Kyrpides N."/>
            <person name="Mavromatis K."/>
            <person name="Ivanova N."/>
            <person name="Mikhailova N."/>
            <person name="Munk A.C."/>
            <person name="Brettin T."/>
            <person name="Detter J.C."/>
            <person name="Tapia R."/>
            <person name="Han C."/>
            <person name="Larimer F."/>
            <person name="Land M."/>
            <person name="Hauser L."/>
            <person name="Markowitz V."/>
            <person name="Cheng J.-F."/>
            <person name="Hugenholtz P."/>
            <person name="Woyke T."/>
            <person name="Wu D."/>
            <person name="Jando M."/>
            <person name="Brambilla E."/>
            <person name="Klenk H.-P."/>
            <person name="Eisen J.A."/>
        </authorList>
    </citation>
    <scope>NUCLEOTIDE SEQUENCE [LARGE SCALE GENOMIC DNA]</scope>
    <source>
        <strain evidence="3">ATCC 8368 / DSM 20162 / CCUG 35730 / CIP 100753 / JCM 10117 / KCTC 9821 / NBRC 16120 / NCIMB 702349 / NCTC 13040</strain>
    </source>
</reference>
<organism evidence="2 3">
    <name type="scientific">Tsukamurella paurometabola (strain ATCC 8368 / DSM 20162 / CCUG 35730 / CIP 100753 / JCM 10117 / KCTC 9821 / NBRC 16120 / NCIMB 702349 / NCTC 13040)</name>
    <name type="common">Corynebacterium paurometabolum</name>
    <dbReference type="NCBI Taxonomy" id="521096"/>
    <lineage>
        <taxon>Bacteria</taxon>
        <taxon>Bacillati</taxon>
        <taxon>Actinomycetota</taxon>
        <taxon>Actinomycetes</taxon>
        <taxon>Mycobacteriales</taxon>
        <taxon>Tsukamurellaceae</taxon>
        <taxon>Tsukamurella</taxon>
    </lineage>
</organism>
<dbReference type="AlphaFoldDB" id="D5UM84"/>
<dbReference type="KEGG" id="tpr:Tpau_1746"/>
<dbReference type="Pfam" id="PF07969">
    <property type="entry name" value="Amidohydro_3"/>
    <property type="match status" value="1"/>
</dbReference>
<evidence type="ECO:0000259" key="1">
    <source>
        <dbReference type="Pfam" id="PF07969"/>
    </source>
</evidence>
<dbReference type="InterPro" id="IPR033932">
    <property type="entry name" value="YtcJ-like"/>
</dbReference>
<dbReference type="eggNOG" id="COG1574">
    <property type="taxonomic scope" value="Bacteria"/>
</dbReference>
<accession>D5UM84</accession>
<dbReference type="SUPFAM" id="SSF51556">
    <property type="entry name" value="Metallo-dependent hydrolases"/>
    <property type="match status" value="1"/>
</dbReference>
<dbReference type="PANTHER" id="PTHR22642">
    <property type="entry name" value="IMIDAZOLONEPROPIONASE"/>
    <property type="match status" value="1"/>
</dbReference>
<keyword evidence="3" id="KW-1185">Reference proteome</keyword>
<keyword evidence="2" id="KW-0378">Hydrolase</keyword>
<name>D5UM84_TSUPD</name>
<dbReference type="Gene3D" id="2.30.40.10">
    <property type="entry name" value="Urease, subunit C, domain 1"/>
    <property type="match status" value="1"/>
</dbReference>
<dbReference type="InterPro" id="IPR013108">
    <property type="entry name" value="Amidohydro_3"/>
</dbReference>
<sequence length="552" mass="58056">MTTTIFHNATVFTSEPDGGVADAFAVTDGVFGSVGGLDQVRASVEGEADEVDLQGRFVAPGFIDSHVHIHGLGTSLRGVQLRDCSTLAQIQSRLVDWRAAHPDEPRVIGSGWFFSAVDGGAPTAAMIDEVLPDVPVYLEANDFHSTWVNAAALAEAGVGPDTADPIGGAIARDAEGNPTGMLYETAGMLYGRDYASGLQSADDHRDAVEAAFRAYLRSGVTGATDMALSDIEIAALRGVLARDGRLPFPLTGHVLLIAHDDPAQNLAQVDRVVALRDELESTGESAWFSVGGVKIIMDGVIDACTAAMRRPYADGSNAEPIWSAERLTPVALAADAAGLQIAVHAIGDRTSEIAVDILEECARSAAGPSGEPRHRLEHLETVTDRTIARMAALGIIASLQPVHSDPAIMDNWKAVLGDGRKEQGFPWQKFRDADVPIALGTDAPTAPHEALANLYIALTGGSALAPTLPPYHPERAFTRGEALRALTAGGAYAGRIDTAAGRIRRGLQANFVVLDIDLLEADPRELLDATVRATYVLGEVAYSRTATPGGGA</sequence>
<evidence type="ECO:0000313" key="2">
    <source>
        <dbReference type="EMBL" id="ADG78364.1"/>
    </source>
</evidence>
<dbReference type="Proteomes" id="UP000001213">
    <property type="component" value="Chromosome"/>
</dbReference>
<gene>
    <name evidence="2" type="ordered locus">Tpau_1746</name>
</gene>
<dbReference type="RefSeq" id="WP_013126392.1">
    <property type="nucleotide sequence ID" value="NC_014158.1"/>
</dbReference>
<dbReference type="InterPro" id="IPR032466">
    <property type="entry name" value="Metal_Hydrolase"/>
</dbReference>
<protein>
    <submittedName>
        <fullName evidence="2">Amidohydrolase 3</fullName>
    </submittedName>
</protein>
<dbReference type="PANTHER" id="PTHR22642:SF20">
    <property type="entry name" value="AMIDOHYDROLASE 3 DOMAIN-CONTAINING PROTEIN"/>
    <property type="match status" value="1"/>
</dbReference>
<reference evidence="2 3" key="2">
    <citation type="journal article" date="2011" name="Stand. Genomic Sci.">
        <title>Complete genome sequence of Tsukamurella paurometabola type strain (no. 33).</title>
        <authorList>
            <person name="Munk A.C."/>
            <person name="Lapidus A."/>
            <person name="Lucas S."/>
            <person name="Nolan M."/>
            <person name="Tice H."/>
            <person name="Cheng J.F."/>
            <person name="Del Rio T.G."/>
            <person name="Goodwin L."/>
            <person name="Pitluck S."/>
            <person name="Liolios K."/>
            <person name="Huntemann M."/>
            <person name="Ivanova N."/>
            <person name="Mavromatis K."/>
            <person name="Mikhailova N."/>
            <person name="Pati A."/>
            <person name="Chen A."/>
            <person name="Palaniappan K."/>
            <person name="Tapia R."/>
            <person name="Han C."/>
            <person name="Land M."/>
            <person name="Hauser L."/>
            <person name="Chang Y.J."/>
            <person name="Jeffries C.D."/>
            <person name="Brettin T."/>
            <person name="Yasawong M."/>
            <person name="Brambilla E.M."/>
            <person name="Rohde M."/>
            <person name="Sikorski J."/>
            <person name="Goker M."/>
            <person name="Detter J.C."/>
            <person name="Woyke T."/>
            <person name="Bristow J."/>
            <person name="Eisen J.A."/>
            <person name="Markowitz V."/>
            <person name="Hugenholtz P."/>
            <person name="Kyrpides N.C."/>
            <person name="Klenk H.P."/>
        </authorList>
    </citation>
    <scope>NUCLEOTIDE SEQUENCE [LARGE SCALE GENOMIC DNA]</scope>
    <source>
        <strain evidence="3">ATCC 8368 / DSM 20162 / CCUG 35730 / CIP 100753 / JCM 10117 / KCTC 9821 / NBRC 16120 / NCIMB 702349 / NCTC 13040</strain>
    </source>
</reference>